<feature type="region of interest" description="Disordered" evidence="1">
    <location>
        <begin position="45"/>
        <end position="82"/>
    </location>
</feature>
<dbReference type="Proteomes" id="UP000270190">
    <property type="component" value="Unassembled WGS sequence"/>
</dbReference>
<reference evidence="5" key="1">
    <citation type="submission" date="2018-04" db="EMBL/GenBank/DDBJ databases">
        <authorList>
            <person name="Illikoud N."/>
        </authorList>
    </citation>
    <scope>NUCLEOTIDE SEQUENCE [LARGE SCALE GENOMIC DNA]</scope>
</reference>
<feature type="domain" description="WxL" evidence="3">
    <location>
        <begin position="31"/>
        <end position="278"/>
    </location>
</feature>
<dbReference type="RefSeq" id="WP_120487940.1">
    <property type="nucleotide sequence ID" value="NZ_CBCPIX010000003.1"/>
</dbReference>
<feature type="chain" id="PRO_5016099861" description="WxL domain-containing protein" evidence="2">
    <location>
        <begin position="31"/>
        <end position="285"/>
    </location>
</feature>
<protein>
    <recommendedName>
        <fullName evidence="3">WxL domain-containing protein</fullName>
    </recommendedName>
</protein>
<evidence type="ECO:0000259" key="3">
    <source>
        <dbReference type="Pfam" id="PF13731"/>
    </source>
</evidence>
<evidence type="ECO:0000256" key="2">
    <source>
        <dbReference type="SAM" id="SignalP"/>
    </source>
</evidence>
<proteinExistence type="predicted"/>
<evidence type="ECO:0000313" key="5">
    <source>
        <dbReference type="Proteomes" id="UP000270190"/>
    </source>
</evidence>
<dbReference type="Pfam" id="PF13731">
    <property type="entry name" value="WxL"/>
    <property type="match status" value="1"/>
</dbReference>
<evidence type="ECO:0000256" key="1">
    <source>
        <dbReference type="SAM" id="MobiDB-lite"/>
    </source>
</evidence>
<gene>
    <name evidence="4" type="ORF">BTBSAS_300006</name>
</gene>
<dbReference type="InterPro" id="IPR027994">
    <property type="entry name" value="WxL_dom"/>
</dbReference>
<accession>A0A2X0S8F9</accession>
<dbReference type="AlphaFoldDB" id="A0A2X0S8F9"/>
<organism evidence="4 5">
    <name type="scientific">Brochothrix thermosphacta</name>
    <name type="common">Microbacterium thermosphactum</name>
    <dbReference type="NCBI Taxonomy" id="2756"/>
    <lineage>
        <taxon>Bacteria</taxon>
        <taxon>Bacillati</taxon>
        <taxon>Bacillota</taxon>
        <taxon>Bacilli</taxon>
        <taxon>Bacillales</taxon>
        <taxon>Listeriaceae</taxon>
        <taxon>Brochothrix</taxon>
    </lineage>
</organism>
<dbReference type="EMBL" id="OUNC01000024">
    <property type="protein sequence ID" value="SPP28922.1"/>
    <property type="molecule type" value="Genomic_DNA"/>
</dbReference>
<name>A0A2X0S8F9_BROTH</name>
<sequence length="285" mass="29716">MTVTSKFGKSLAIAAILGTVIIGGSTTTKAAETQEYKSDAAVNFITNTDPTDPVDPEDPDPGKPVDPIDPIDPTDPIEPGTDGPLSIDFASSFNFGTGKITTKDTTYQAYAQQIKQNDDNENPTKENYRPNYVQVTDNRGTEAGWDLKVKQEQQLTSTEGTELKGAVIKMTNGTLSTAAGSTAPAPTGESEVTLVPGGEAAVVATAAKGQGAGLWSNYFGSSDTTLAAGTDLKPGATEEDQPTEFNVIRNSAVTLSVPGASVKTKSKYTTELTWVLSEVAANGGN</sequence>
<keyword evidence="2" id="KW-0732">Signal</keyword>
<feature type="signal peptide" evidence="2">
    <location>
        <begin position="1"/>
        <end position="30"/>
    </location>
</feature>
<evidence type="ECO:0000313" key="4">
    <source>
        <dbReference type="EMBL" id="SPP28922.1"/>
    </source>
</evidence>